<accession>A0ABV0Z7H5</accession>
<name>A0ABV0Z7H5_9TELE</name>
<proteinExistence type="predicted"/>
<reference evidence="1 2" key="1">
    <citation type="submission" date="2021-06" db="EMBL/GenBank/DDBJ databases">
        <authorList>
            <person name="Palmer J.M."/>
        </authorList>
    </citation>
    <scope>NUCLEOTIDE SEQUENCE [LARGE SCALE GENOMIC DNA]</scope>
    <source>
        <strain evidence="1 2">AS_MEX2019</strain>
        <tissue evidence="1">Muscle</tissue>
    </source>
</reference>
<gene>
    <name evidence="1" type="ORF">AMECASPLE_003848</name>
</gene>
<keyword evidence="2" id="KW-1185">Reference proteome</keyword>
<protein>
    <submittedName>
        <fullName evidence="1">Uncharacterized protein</fullName>
    </submittedName>
</protein>
<comment type="caution">
    <text evidence="1">The sequence shown here is derived from an EMBL/GenBank/DDBJ whole genome shotgun (WGS) entry which is preliminary data.</text>
</comment>
<organism evidence="1 2">
    <name type="scientific">Ameca splendens</name>
    <dbReference type="NCBI Taxonomy" id="208324"/>
    <lineage>
        <taxon>Eukaryota</taxon>
        <taxon>Metazoa</taxon>
        <taxon>Chordata</taxon>
        <taxon>Craniata</taxon>
        <taxon>Vertebrata</taxon>
        <taxon>Euteleostomi</taxon>
        <taxon>Actinopterygii</taxon>
        <taxon>Neopterygii</taxon>
        <taxon>Teleostei</taxon>
        <taxon>Neoteleostei</taxon>
        <taxon>Acanthomorphata</taxon>
        <taxon>Ovalentaria</taxon>
        <taxon>Atherinomorphae</taxon>
        <taxon>Cyprinodontiformes</taxon>
        <taxon>Goodeidae</taxon>
        <taxon>Ameca</taxon>
    </lineage>
</organism>
<sequence>MQLFTEVIWFYTSFFIQPFSAHNSKFHILRAPNPSLTDVKSLLFQAVTFSRKTVDIFFFTVHIQTYTWIQVYRTDREEEKEKAEDQRQFFDHPACRNVTETPQRRQWKLDKNGRKSGKVNKDMISKPLTSTEIYLVSCYFFIHSSRSTDFFF</sequence>
<evidence type="ECO:0000313" key="1">
    <source>
        <dbReference type="EMBL" id="MEQ2302169.1"/>
    </source>
</evidence>
<dbReference type="Proteomes" id="UP001469553">
    <property type="component" value="Unassembled WGS sequence"/>
</dbReference>
<dbReference type="EMBL" id="JAHRIP010056587">
    <property type="protein sequence ID" value="MEQ2302169.1"/>
    <property type="molecule type" value="Genomic_DNA"/>
</dbReference>
<evidence type="ECO:0000313" key="2">
    <source>
        <dbReference type="Proteomes" id="UP001469553"/>
    </source>
</evidence>